<reference evidence="1" key="2">
    <citation type="submission" date="2013-10" db="EMBL/GenBank/DDBJ databases">
        <authorList>
            <person name="Aslett M."/>
        </authorList>
    </citation>
    <scope>NUCLEOTIDE SEQUENCE [LARGE SCALE GENOMIC DNA]</scope>
    <source>
        <strain evidence="1">Houghton</strain>
    </source>
</reference>
<dbReference type="EMBL" id="HG722947">
    <property type="protein sequence ID" value="CDJ64381.1"/>
    <property type="molecule type" value="Genomic_DNA"/>
</dbReference>
<dbReference type="VEuPathDB" id="ToxoDB:ENH_00068550"/>
<sequence>MDSSLGRRGRLTTLATKSQRQSKTLGIAELTAAFKDLSGGDSLILTAKAGNLARRLGLAPSLREIEELAAVAGEYCDISTFAKFCREVTHCSDSPKLFSELFCCYDSSNTGKVPLRVAKNILRSCGEVLTNEEIDAVFADLGVSSDEVDYKALCERLLSES</sequence>
<dbReference type="GeneID" id="25476988"/>
<reference evidence="1" key="1">
    <citation type="submission" date="2013-10" db="EMBL/GenBank/DDBJ databases">
        <title>Genomic analysis of the causative agents of coccidiosis in chickens.</title>
        <authorList>
            <person name="Reid A.J."/>
            <person name="Blake D."/>
            <person name="Billington K."/>
            <person name="Browne H."/>
            <person name="Dunn M."/>
            <person name="Hung S."/>
            <person name="Kawahara F."/>
            <person name="Miranda-Saavedra D."/>
            <person name="Mourier T."/>
            <person name="Nagra H."/>
            <person name="Otto T.D."/>
            <person name="Rawlings N."/>
            <person name="Sanchez A."/>
            <person name="Sanders M."/>
            <person name="Subramaniam C."/>
            <person name="Tay Y."/>
            <person name="Dear P."/>
            <person name="Doerig C."/>
            <person name="Gruber A."/>
            <person name="Parkinson J."/>
            <person name="Shirley M."/>
            <person name="Wan K.L."/>
            <person name="Berriman M."/>
            <person name="Tomley F."/>
            <person name="Pain A."/>
        </authorList>
    </citation>
    <scope>NUCLEOTIDE SEQUENCE [LARGE SCALE GENOMIC DNA]</scope>
    <source>
        <strain evidence="1">Houghton</strain>
    </source>
</reference>
<evidence type="ECO:0000313" key="1">
    <source>
        <dbReference type="EMBL" id="CDJ64381.1"/>
    </source>
</evidence>
<keyword evidence="2" id="KW-1185">Reference proteome</keyword>
<dbReference type="SUPFAM" id="SSF47473">
    <property type="entry name" value="EF-hand"/>
    <property type="match status" value="1"/>
</dbReference>
<organism evidence="1 2">
    <name type="scientific">Eimeria necatrix</name>
    <dbReference type="NCBI Taxonomy" id="51315"/>
    <lineage>
        <taxon>Eukaryota</taxon>
        <taxon>Sar</taxon>
        <taxon>Alveolata</taxon>
        <taxon>Apicomplexa</taxon>
        <taxon>Conoidasida</taxon>
        <taxon>Coccidia</taxon>
        <taxon>Eucoccidiorida</taxon>
        <taxon>Eimeriorina</taxon>
        <taxon>Eimeriidae</taxon>
        <taxon>Eimeria</taxon>
    </lineage>
</organism>
<gene>
    <name evidence="1" type="ORF">ENH_00068550</name>
</gene>
<dbReference type="Gene3D" id="1.10.238.10">
    <property type="entry name" value="EF-hand"/>
    <property type="match status" value="2"/>
</dbReference>
<proteinExistence type="predicted"/>
<dbReference type="Proteomes" id="UP000030754">
    <property type="component" value="Unassembled WGS sequence"/>
</dbReference>
<name>U6MK34_9EIME</name>
<dbReference type="OrthoDB" id="435273at2759"/>
<dbReference type="RefSeq" id="XP_013432848.1">
    <property type="nucleotide sequence ID" value="XM_013577394.1"/>
</dbReference>
<protein>
    <submittedName>
        <fullName evidence="1">Uncharacterized protein</fullName>
    </submittedName>
</protein>
<evidence type="ECO:0000313" key="2">
    <source>
        <dbReference type="Proteomes" id="UP000030754"/>
    </source>
</evidence>
<dbReference type="InterPro" id="IPR011992">
    <property type="entry name" value="EF-hand-dom_pair"/>
</dbReference>
<accession>U6MK34</accession>
<dbReference type="AlphaFoldDB" id="U6MK34"/>